<dbReference type="PROSITE" id="PS50126">
    <property type="entry name" value="S1"/>
    <property type="match status" value="3"/>
</dbReference>
<evidence type="ECO:0000256" key="3">
    <source>
        <dbReference type="ARBA" id="ARBA00023274"/>
    </source>
</evidence>
<evidence type="ECO:0000256" key="1">
    <source>
        <dbReference type="ARBA" id="ARBA00006767"/>
    </source>
</evidence>
<dbReference type="GO" id="GO:0005840">
    <property type="term" value="C:ribosome"/>
    <property type="evidence" value="ECO:0007669"/>
    <property type="project" value="UniProtKB-KW"/>
</dbReference>
<dbReference type="EMBL" id="JBHFNQ010000045">
    <property type="protein sequence ID" value="MFB2876279.1"/>
    <property type="molecule type" value="Genomic_DNA"/>
</dbReference>
<organism evidence="5 6">
    <name type="scientific">Floridaenema aerugineum BLCC-F46</name>
    <dbReference type="NCBI Taxonomy" id="3153654"/>
    <lineage>
        <taxon>Bacteria</taxon>
        <taxon>Bacillati</taxon>
        <taxon>Cyanobacteriota</taxon>
        <taxon>Cyanophyceae</taxon>
        <taxon>Oscillatoriophycideae</taxon>
        <taxon>Aerosakkonematales</taxon>
        <taxon>Aerosakkonemataceae</taxon>
        <taxon>Floridanema</taxon>
        <taxon>Floridanema aerugineum</taxon>
    </lineage>
</organism>
<dbReference type="PANTHER" id="PTHR10724:SF7">
    <property type="entry name" value="SMALL RIBOSOMAL SUBUNIT PROTEIN BS1C"/>
    <property type="match status" value="1"/>
</dbReference>
<dbReference type="Gene3D" id="2.40.50.140">
    <property type="entry name" value="Nucleic acid-binding proteins"/>
    <property type="match status" value="3"/>
</dbReference>
<protein>
    <submittedName>
        <fullName evidence="5">30S ribosomal protein S1</fullName>
    </submittedName>
</protein>
<keyword evidence="3" id="KW-0687">Ribonucleoprotein</keyword>
<accession>A0ABV4X0H7</accession>
<dbReference type="InterPro" id="IPR050437">
    <property type="entry name" value="Ribos_protein_bS1-like"/>
</dbReference>
<reference evidence="5 6" key="1">
    <citation type="submission" date="2024-09" db="EMBL/GenBank/DDBJ databases">
        <title>Floridaenema gen nov. (Aerosakkonemataceae, Aerosakkonematales ord. nov., Cyanobacteria) from benthic tropical and subtropical fresh waters, with the description of four new species.</title>
        <authorList>
            <person name="Moretto J.A."/>
            <person name="Berthold D.E."/>
            <person name="Lefler F.W."/>
            <person name="Huang I.-S."/>
            <person name="Laughinghouse H. IV."/>
        </authorList>
    </citation>
    <scope>NUCLEOTIDE SEQUENCE [LARGE SCALE GENOMIC DNA]</scope>
    <source>
        <strain evidence="5 6">BLCC-F46</strain>
    </source>
</reference>
<dbReference type="InterPro" id="IPR035104">
    <property type="entry name" value="Ribosomal_protein_S1-like"/>
</dbReference>
<dbReference type="PANTHER" id="PTHR10724">
    <property type="entry name" value="30S RIBOSOMAL PROTEIN S1"/>
    <property type="match status" value="1"/>
</dbReference>
<sequence>MVNQKTTTADIGFTLDDFAALLDKYDYHFNPGDIVAGTVFSIEPRGALIDIGAKTAAYIPIQEMSINRVDAPEEVLQSNETREFFILTDENEDGQLTLSIRRIEYMRAWERVRQLQAEDATVRSQVFATNRGGALVRIEGLRGFIPGSHISTRKPKEDLVGEELPLKFLEVDEDRNRLVLSHRRALVERKMNRLEVGEVVIGSVRGIKPYGAFIDIGGVSGLLHISEISHEHIDTPHSVFNVNDEIKVMIIDLDAERGRISLSTKQLEPEPGDMIRNRDRVYEMAEEMAAKYREQQRAKLLGEVPPAAEAAVAVEADAEAVTAEEDIPPAEEADVVDAVTAEEDIPSAEEEVEAVPAVVGAAAKTEPEAVAEAAISSAEDE</sequence>
<comment type="similarity">
    <text evidence="1">Belongs to the bacterial ribosomal protein bS1 family.</text>
</comment>
<dbReference type="Pfam" id="PF00575">
    <property type="entry name" value="S1"/>
    <property type="match status" value="3"/>
</dbReference>
<dbReference type="Proteomes" id="UP001576774">
    <property type="component" value="Unassembled WGS sequence"/>
</dbReference>
<keyword evidence="2 5" id="KW-0689">Ribosomal protein</keyword>
<feature type="domain" description="S1 motif" evidence="4">
    <location>
        <begin position="119"/>
        <end position="183"/>
    </location>
</feature>
<dbReference type="SMART" id="SM00316">
    <property type="entry name" value="S1"/>
    <property type="match status" value="3"/>
</dbReference>
<evidence type="ECO:0000313" key="5">
    <source>
        <dbReference type="EMBL" id="MFB2876279.1"/>
    </source>
</evidence>
<dbReference type="CDD" id="cd05687">
    <property type="entry name" value="S1_RPS1_repeat_ec1_hs1"/>
    <property type="match status" value="1"/>
</dbReference>
<dbReference type="PRINTS" id="PR00681">
    <property type="entry name" value="RIBOSOMALS1"/>
</dbReference>
<dbReference type="CDD" id="cd05688">
    <property type="entry name" value="S1_RPS1_repeat_ec3"/>
    <property type="match status" value="1"/>
</dbReference>
<comment type="caution">
    <text evidence="5">The sequence shown here is derived from an EMBL/GenBank/DDBJ whole genome shotgun (WGS) entry which is preliminary data.</text>
</comment>
<dbReference type="InterPro" id="IPR012340">
    <property type="entry name" value="NA-bd_OB-fold"/>
</dbReference>
<dbReference type="CDD" id="cd04465">
    <property type="entry name" value="S1_RPS1_repeat_ec2_hs2"/>
    <property type="match status" value="1"/>
</dbReference>
<evidence type="ECO:0000256" key="2">
    <source>
        <dbReference type="ARBA" id="ARBA00022980"/>
    </source>
</evidence>
<dbReference type="RefSeq" id="WP_413269416.1">
    <property type="nucleotide sequence ID" value="NZ_JBHFNQ010000045.1"/>
</dbReference>
<gene>
    <name evidence="5" type="ORF">ACE1CC_05250</name>
</gene>
<evidence type="ECO:0000259" key="4">
    <source>
        <dbReference type="PROSITE" id="PS50126"/>
    </source>
</evidence>
<feature type="domain" description="S1 motif" evidence="4">
    <location>
        <begin position="32"/>
        <end position="101"/>
    </location>
</feature>
<dbReference type="InterPro" id="IPR003029">
    <property type="entry name" value="S1_domain"/>
</dbReference>
<proteinExistence type="inferred from homology"/>
<dbReference type="SUPFAM" id="SSF50249">
    <property type="entry name" value="Nucleic acid-binding proteins"/>
    <property type="match status" value="3"/>
</dbReference>
<keyword evidence="6" id="KW-1185">Reference proteome</keyword>
<evidence type="ECO:0000313" key="6">
    <source>
        <dbReference type="Proteomes" id="UP001576774"/>
    </source>
</evidence>
<name>A0ABV4X0H7_9CYAN</name>
<feature type="domain" description="S1 motif" evidence="4">
    <location>
        <begin position="197"/>
        <end position="265"/>
    </location>
</feature>
<dbReference type="NCBIfam" id="NF005639">
    <property type="entry name" value="PRK07400.1"/>
    <property type="match status" value="1"/>
</dbReference>